<dbReference type="GO" id="GO:0008168">
    <property type="term" value="F:methyltransferase activity"/>
    <property type="evidence" value="ECO:0007669"/>
    <property type="project" value="UniProtKB-KW"/>
</dbReference>
<dbReference type="eggNOG" id="COG2835">
    <property type="taxonomic scope" value="Bacteria"/>
</dbReference>
<dbReference type="EMBL" id="JOKH01000004">
    <property type="protein sequence ID" value="KEQ16717.1"/>
    <property type="molecule type" value="Genomic_DNA"/>
</dbReference>
<dbReference type="GO" id="GO:0032259">
    <property type="term" value="P:methylation"/>
    <property type="evidence" value="ECO:0007669"/>
    <property type="project" value="UniProtKB-KW"/>
</dbReference>
<dbReference type="InterPro" id="IPR041698">
    <property type="entry name" value="Methyltransf_25"/>
</dbReference>
<dbReference type="Gene3D" id="3.40.50.150">
    <property type="entry name" value="Vaccinia Virus protein VP39"/>
    <property type="match status" value="1"/>
</dbReference>
<comment type="caution">
    <text evidence="2">The sequence shown here is derived from an EMBL/GenBank/DDBJ whole genome shotgun (WGS) entry which is preliminary data.</text>
</comment>
<dbReference type="RefSeq" id="WP_034839505.1">
    <property type="nucleotide sequence ID" value="NZ_JOKH01000004.1"/>
</dbReference>
<dbReference type="SUPFAM" id="SSF53335">
    <property type="entry name" value="S-adenosyl-L-methionine-dependent methyltransferases"/>
    <property type="match status" value="1"/>
</dbReference>
<protein>
    <submittedName>
        <fullName evidence="2">Methyltransferase type 11</fullName>
    </submittedName>
</protein>
<organism evidence="2 3">
    <name type="scientific">Endozoicomonas numazuensis</name>
    <dbReference type="NCBI Taxonomy" id="1137799"/>
    <lineage>
        <taxon>Bacteria</taxon>
        <taxon>Pseudomonadati</taxon>
        <taxon>Pseudomonadota</taxon>
        <taxon>Gammaproteobacteria</taxon>
        <taxon>Oceanospirillales</taxon>
        <taxon>Endozoicomonadaceae</taxon>
        <taxon>Endozoicomonas</taxon>
    </lineage>
</organism>
<dbReference type="STRING" id="1137799.GZ78_18640"/>
<dbReference type="Pfam" id="PF13649">
    <property type="entry name" value="Methyltransf_25"/>
    <property type="match status" value="1"/>
</dbReference>
<reference evidence="2 3" key="1">
    <citation type="submission" date="2014-06" db="EMBL/GenBank/DDBJ databases">
        <title>Whole Genome Sequences of Three Symbiotic Endozoicomonas Bacteria.</title>
        <authorList>
            <person name="Neave M.J."/>
            <person name="Apprill A."/>
            <person name="Voolstra C.R."/>
        </authorList>
    </citation>
    <scope>NUCLEOTIDE SEQUENCE [LARGE SCALE GENOMIC DNA]</scope>
    <source>
        <strain evidence="2 3">DSM 25634</strain>
    </source>
</reference>
<evidence type="ECO:0000259" key="1">
    <source>
        <dbReference type="Pfam" id="PF13649"/>
    </source>
</evidence>
<feature type="domain" description="Methyltransferase" evidence="1">
    <location>
        <begin position="79"/>
        <end position="174"/>
    </location>
</feature>
<dbReference type="eggNOG" id="COG2226">
    <property type="taxonomic scope" value="Bacteria"/>
</dbReference>
<dbReference type="Proteomes" id="UP000028073">
    <property type="component" value="Unassembled WGS sequence"/>
</dbReference>
<accession>A0A081NE44</accession>
<keyword evidence="3" id="KW-1185">Reference proteome</keyword>
<evidence type="ECO:0000313" key="3">
    <source>
        <dbReference type="Proteomes" id="UP000028073"/>
    </source>
</evidence>
<evidence type="ECO:0000313" key="2">
    <source>
        <dbReference type="EMBL" id="KEQ16717.1"/>
    </source>
</evidence>
<dbReference type="OrthoDB" id="108476at2"/>
<sequence length="299" mass="33610">MASPEELRSLFEQGKNVSAYLRKLEGLTENNSEIIEQSYDLQSGSYSSAMDNQATQQHKKEYTAEIVSVIRSLCHPKSVMEAGVGEASTFSGVIAGLGNEPDYYGFDLCWSRVAYARKWLHSNKQESVRLCTGDLFQIPLADDTVDVVYTSHSIEPNGGKEIPLLEELYRVAKKYLILIEPGYELASSKARKRMEQHGYCRSLVGFSEGLGYEVLDHRLMNSVANPLNPSAIIIIRKKEKKSPSELTWVCPKYRTVLREKDNVLFSEHSPLVYPVIAGVPCLREEHGILAGKFQEIMNL</sequence>
<keyword evidence="2" id="KW-0489">Methyltransferase</keyword>
<gene>
    <name evidence="2" type="ORF">GZ78_18640</name>
</gene>
<keyword evidence="2" id="KW-0808">Transferase</keyword>
<name>A0A081NE44_9GAMM</name>
<dbReference type="InterPro" id="IPR029063">
    <property type="entry name" value="SAM-dependent_MTases_sf"/>
</dbReference>
<proteinExistence type="predicted"/>
<dbReference type="CDD" id="cd02440">
    <property type="entry name" value="AdoMet_MTases"/>
    <property type="match status" value="1"/>
</dbReference>
<dbReference type="AlphaFoldDB" id="A0A081NE44"/>